<dbReference type="GO" id="GO:0016787">
    <property type="term" value="F:hydrolase activity"/>
    <property type="evidence" value="ECO:0007669"/>
    <property type="project" value="UniProtKB-KW"/>
</dbReference>
<reference evidence="1 2" key="1">
    <citation type="submission" date="2024-09" db="EMBL/GenBank/DDBJ databases">
        <authorList>
            <person name="Sun Q."/>
            <person name="Mori K."/>
        </authorList>
    </citation>
    <scope>NUCLEOTIDE SEQUENCE [LARGE SCALE GENOMIC DNA]</scope>
    <source>
        <strain evidence="1 2">ATCC 51285</strain>
    </source>
</reference>
<dbReference type="Proteomes" id="UP001589628">
    <property type="component" value="Unassembled WGS sequence"/>
</dbReference>
<name>A0ABV5ZB36_9GAMM</name>
<dbReference type="Pfam" id="PF05728">
    <property type="entry name" value="UPF0227"/>
    <property type="match status" value="1"/>
</dbReference>
<keyword evidence="2" id="KW-1185">Reference proteome</keyword>
<sequence length="212" mass="23713">MLVCTPLYKDSVVKPLPVYQFYYLHGFNSSPQAAKAQELATFLQEQKALDYQLLVPQLSSRPAQAVAALQQSVAQAQAQGRQVVLWGSSLGGFYATYLSQRLGCRAILINPVVAPWTHLSRYQQPITNPYSGETYCIGAEHLAELQQLALPELPCPQNLQVWLQKGDEVLDYRQAAAYYQQAELIIQAGGDHRFQNFYPCCPRMLAFAQTGQ</sequence>
<dbReference type="PANTHER" id="PTHR35602:SF3">
    <property type="entry name" value="ESTERASE YQIA"/>
    <property type="match status" value="1"/>
</dbReference>
<evidence type="ECO:0000313" key="1">
    <source>
        <dbReference type="EMBL" id="MFB9886491.1"/>
    </source>
</evidence>
<dbReference type="InterPro" id="IPR029058">
    <property type="entry name" value="AB_hydrolase_fold"/>
</dbReference>
<protein>
    <submittedName>
        <fullName evidence="1">YqiA/YcfP family alpha/beta fold hydrolase</fullName>
    </submittedName>
</protein>
<proteinExistence type="predicted"/>
<dbReference type="EMBL" id="JBHLZN010000002">
    <property type="protein sequence ID" value="MFB9886491.1"/>
    <property type="molecule type" value="Genomic_DNA"/>
</dbReference>
<dbReference type="InterPro" id="IPR008886">
    <property type="entry name" value="UPF0227/Esterase_YqiA"/>
</dbReference>
<dbReference type="SUPFAM" id="SSF53474">
    <property type="entry name" value="alpha/beta-Hydrolases"/>
    <property type="match status" value="1"/>
</dbReference>
<dbReference type="PANTHER" id="PTHR35602">
    <property type="entry name" value="ESTERASE YQIA-RELATED"/>
    <property type="match status" value="1"/>
</dbReference>
<comment type="caution">
    <text evidence="1">The sequence shown here is derived from an EMBL/GenBank/DDBJ whole genome shotgun (WGS) entry which is preliminary data.</text>
</comment>
<evidence type="ECO:0000313" key="2">
    <source>
        <dbReference type="Proteomes" id="UP001589628"/>
    </source>
</evidence>
<organism evidence="1 2">
    <name type="scientific">Balneatrix alpica</name>
    <dbReference type="NCBI Taxonomy" id="75684"/>
    <lineage>
        <taxon>Bacteria</taxon>
        <taxon>Pseudomonadati</taxon>
        <taxon>Pseudomonadota</taxon>
        <taxon>Gammaproteobacteria</taxon>
        <taxon>Oceanospirillales</taxon>
        <taxon>Balneatrichaceae</taxon>
        <taxon>Balneatrix</taxon>
    </lineage>
</organism>
<gene>
    <name evidence="1" type="ORF">ACFFLH_08720</name>
</gene>
<keyword evidence="1" id="KW-0378">Hydrolase</keyword>
<dbReference type="Gene3D" id="3.40.50.1820">
    <property type="entry name" value="alpha/beta hydrolase"/>
    <property type="match status" value="1"/>
</dbReference>
<dbReference type="RefSeq" id="WP_081414314.1">
    <property type="nucleotide sequence ID" value="NZ_JAUESS010000003.1"/>
</dbReference>
<accession>A0ABV5ZB36</accession>